<dbReference type="Pfam" id="PF14885">
    <property type="entry name" value="GHL15"/>
    <property type="match status" value="1"/>
</dbReference>
<name>C6Y1L4_PEDHD</name>
<dbReference type="SUPFAM" id="SSF51445">
    <property type="entry name" value="(Trans)glycosidases"/>
    <property type="match status" value="1"/>
</dbReference>
<organism evidence="1 2">
    <name type="scientific">Pedobacter heparinus (strain ATCC 13125 / DSM 2366 / CIP 104194 / JCM 7457 / NBRC 12017 / NCIMB 9290 / NRRL B-14731 / HIM 762-3)</name>
    <dbReference type="NCBI Taxonomy" id="485917"/>
    <lineage>
        <taxon>Bacteria</taxon>
        <taxon>Pseudomonadati</taxon>
        <taxon>Bacteroidota</taxon>
        <taxon>Sphingobacteriia</taxon>
        <taxon>Sphingobacteriales</taxon>
        <taxon>Sphingobacteriaceae</taxon>
        <taxon>Pedobacter</taxon>
    </lineage>
</organism>
<dbReference type="OrthoDB" id="8431218at2"/>
<dbReference type="AlphaFoldDB" id="C6Y1L4"/>
<evidence type="ECO:0008006" key="3">
    <source>
        <dbReference type="Google" id="ProtNLM"/>
    </source>
</evidence>
<gene>
    <name evidence="1" type="ordered locus">Phep_0768</name>
</gene>
<keyword evidence="2" id="KW-1185">Reference proteome</keyword>
<sequence>MKTLLYSFLILSGTTLFAQHKRSDPFPEIPSGGIALAQVFDSKVTDPSQYTAHLSKVCYIWGALKAEQPAGVIASKYFPSIRTPDKKLSIAWYQEYHPDWVMYQEDRITPAYGYVYSYGGLTPLDVSNPEVQEFYFNTFILPAVKSGYKMVAMDNVDLGNWPKSAGHFKGKEWVQLYTGKKDDPVFQQNMISWMQYLSAKLRPLGVRVSANIKATTASAEVILKVIDAVDMWVDETGFCHRGENITGGAWKKAFLFLRKVAPVKAYVSINQVKGLVPQAPAAQIEWVLANYLLSRGPQSLLALAEYGKTTVYHYFDYRKEMDVAIGEPVAEPEESGSGAWIRPYTRGLCLVNPSAVNVAAVQLPKGKWKTLRGNVIENEVNMDPASGLVLTR</sequence>
<protein>
    <recommendedName>
        <fullName evidence="3">Glycoside-hydrolase family GH114 TIM-barrel domain-containing protein</fullName>
    </recommendedName>
</protein>
<dbReference type="RefSeq" id="WP_012780936.1">
    <property type="nucleotide sequence ID" value="NC_013061.1"/>
</dbReference>
<dbReference type="InterPro" id="IPR029455">
    <property type="entry name" value="GHL15"/>
</dbReference>
<dbReference type="HOGENOM" id="CLU_703682_0_0_10"/>
<dbReference type="Gene3D" id="3.20.20.70">
    <property type="entry name" value="Aldolase class I"/>
    <property type="match status" value="1"/>
</dbReference>
<proteinExistence type="predicted"/>
<dbReference type="InterPro" id="IPR013785">
    <property type="entry name" value="Aldolase_TIM"/>
</dbReference>
<dbReference type="EMBL" id="CP001681">
    <property type="protein sequence ID" value="ACU02990.1"/>
    <property type="molecule type" value="Genomic_DNA"/>
</dbReference>
<evidence type="ECO:0000313" key="2">
    <source>
        <dbReference type="Proteomes" id="UP000000852"/>
    </source>
</evidence>
<dbReference type="InterPro" id="IPR017853">
    <property type="entry name" value="GH"/>
</dbReference>
<evidence type="ECO:0000313" key="1">
    <source>
        <dbReference type="EMBL" id="ACU02990.1"/>
    </source>
</evidence>
<dbReference type="KEGG" id="phe:Phep_0768"/>
<accession>C6Y1L4</accession>
<dbReference type="STRING" id="485917.Phep_0768"/>
<dbReference type="Proteomes" id="UP000000852">
    <property type="component" value="Chromosome"/>
</dbReference>
<reference evidence="1 2" key="1">
    <citation type="journal article" date="2009" name="Stand. Genomic Sci.">
        <title>Complete genome sequence of Pedobacter heparinus type strain (HIM 762-3).</title>
        <authorList>
            <person name="Han C."/>
            <person name="Spring S."/>
            <person name="Lapidus A."/>
            <person name="Del Rio T.G."/>
            <person name="Tice H."/>
            <person name="Copeland A."/>
            <person name="Cheng J.F."/>
            <person name="Lucas S."/>
            <person name="Chen F."/>
            <person name="Nolan M."/>
            <person name="Bruce D."/>
            <person name="Goodwin L."/>
            <person name="Pitluck S."/>
            <person name="Ivanova N."/>
            <person name="Mavromatis K."/>
            <person name="Mikhailova N."/>
            <person name="Pati A."/>
            <person name="Chen A."/>
            <person name="Palaniappan K."/>
            <person name="Land M."/>
            <person name="Hauser L."/>
            <person name="Chang Y.J."/>
            <person name="Jeffries C.C."/>
            <person name="Saunders E."/>
            <person name="Chertkov O."/>
            <person name="Brettin T."/>
            <person name="Goker M."/>
            <person name="Rohde M."/>
            <person name="Bristow J."/>
            <person name="Eisen J.A."/>
            <person name="Markowitz V."/>
            <person name="Hugenholtz P."/>
            <person name="Kyrpides N.C."/>
            <person name="Klenk H.P."/>
            <person name="Detter J.C."/>
        </authorList>
    </citation>
    <scope>NUCLEOTIDE SEQUENCE [LARGE SCALE GENOMIC DNA]</scope>
    <source>
        <strain evidence="2">ATCC 13125 / DSM 2366 / CIP 104194 / JCM 7457 / NBRC 12017 / NCIMB 9290 / NRRL B-14731 / HIM 762-3</strain>
    </source>
</reference>